<comment type="caution">
    <text evidence="4">The sequence shown here is derived from an EMBL/GenBank/DDBJ whole genome shotgun (WGS) entry which is preliminary data.</text>
</comment>
<proteinExistence type="inferred from homology"/>
<comment type="similarity">
    <text evidence="1">Belongs to the leucine-binding protein family.</text>
</comment>
<name>A0ABT0K0P8_9ACTN</name>
<protein>
    <submittedName>
        <fullName evidence="4">ABC transporter substrate-binding protein</fullName>
    </submittedName>
</protein>
<reference evidence="4 5" key="1">
    <citation type="submission" date="2022-04" db="EMBL/GenBank/DDBJ databases">
        <title>Genome diversity in the genus Frankia.</title>
        <authorList>
            <person name="Carlos-Shanley C."/>
            <person name="Hahn D."/>
        </authorList>
    </citation>
    <scope>NUCLEOTIDE SEQUENCE [LARGE SCALE GENOMIC DNA]</scope>
    <source>
        <strain evidence="4 5">Ag45/Mut15</strain>
    </source>
</reference>
<evidence type="ECO:0000256" key="2">
    <source>
        <dbReference type="ARBA" id="ARBA00022729"/>
    </source>
</evidence>
<dbReference type="PANTHER" id="PTHR30483">
    <property type="entry name" value="LEUCINE-SPECIFIC-BINDING PROTEIN"/>
    <property type="match status" value="1"/>
</dbReference>
<dbReference type="InterPro" id="IPR028081">
    <property type="entry name" value="Leu-bd"/>
</dbReference>
<dbReference type="Proteomes" id="UP001201873">
    <property type="component" value="Unassembled WGS sequence"/>
</dbReference>
<keyword evidence="5" id="KW-1185">Reference proteome</keyword>
<dbReference type="InterPro" id="IPR028082">
    <property type="entry name" value="Peripla_BP_I"/>
</dbReference>
<dbReference type="RefSeq" id="WP_248825393.1">
    <property type="nucleotide sequence ID" value="NZ_JALKFT010000014.1"/>
</dbReference>
<gene>
    <name evidence="4" type="ORF">MXD59_15200</name>
</gene>
<evidence type="ECO:0000313" key="4">
    <source>
        <dbReference type="EMBL" id="MCK9877104.1"/>
    </source>
</evidence>
<dbReference type="PANTHER" id="PTHR30483:SF38">
    <property type="entry name" value="BLR7848 PROTEIN"/>
    <property type="match status" value="1"/>
</dbReference>
<evidence type="ECO:0000259" key="3">
    <source>
        <dbReference type="Pfam" id="PF13458"/>
    </source>
</evidence>
<evidence type="ECO:0000313" key="5">
    <source>
        <dbReference type="Proteomes" id="UP001201873"/>
    </source>
</evidence>
<dbReference type="Gene3D" id="3.40.50.2300">
    <property type="match status" value="2"/>
</dbReference>
<dbReference type="SUPFAM" id="SSF53822">
    <property type="entry name" value="Periplasmic binding protein-like I"/>
    <property type="match status" value="1"/>
</dbReference>
<organism evidence="4 5">
    <name type="scientific">Frankia umida</name>
    <dbReference type="NCBI Taxonomy" id="573489"/>
    <lineage>
        <taxon>Bacteria</taxon>
        <taxon>Bacillati</taxon>
        <taxon>Actinomycetota</taxon>
        <taxon>Actinomycetes</taxon>
        <taxon>Frankiales</taxon>
        <taxon>Frankiaceae</taxon>
        <taxon>Frankia</taxon>
    </lineage>
</organism>
<dbReference type="InterPro" id="IPR051010">
    <property type="entry name" value="BCAA_transport"/>
</dbReference>
<dbReference type="Pfam" id="PF13458">
    <property type="entry name" value="Peripla_BP_6"/>
    <property type="match status" value="1"/>
</dbReference>
<accession>A0ABT0K0P8</accession>
<keyword evidence="2" id="KW-0732">Signal</keyword>
<evidence type="ECO:0000256" key="1">
    <source>
        <dbReference type="ARBA" id="ARBA00010062"/>
    </source>
</evidence>
<sequence length="442" mass="45002">MRHPALPCPGLRRRRSGARAPRRVLTATAALSVGVLLLAACGSDGSDGASPAAGSSGAASAGSAAAELGPADEAKGTPVRIGMVSDGKGPVSDLAYESRVADATVSWLNAHRGGIAGRPIRLVKCEALADPAKGTDCGNRMVEEKVAAVIVGSSSVGESIWQPVHAARIPMVFGNTSAPGPLADPDTTFALTDPNYGSINLPVEQAREKGLKKITAVAVDVPTVTAYYKSAVGPAYRQAGLDFELVPVPAGTADMTPQLQRFTRSDPGLVTLLGSDSFCISALNGLKAVGFTGTVTANVVCITDSTRKSVPGSTLKGLSVSAPSPVGTDNPSSRLIKAVVDTYGHDIDIHRSGTFTMFITVAALQSATEGLTGDVTPASITAAVKAMPEKDLPGASGLKFRCNGKAVARQPAACVRGTLVTVLDGKGQPTPYKPVGVTPIEG</sequence>
<feature type="domain" description="Leucine-binding protein" evidence="3">
    <location>
        <begin position="78"/>
        <end position="407"/>
    </location>
</feature>
<dbReference type="EMBL" id="JALKFT010000014">
    <property type="protein sequence ID" value="MCK9877104.1"/>
    <property type="molecule type" value="Genomic_DNA"/>
</dbReference>